<accession>A0AAW8VAQ1</accession>
<evidence type="ECO:0000313" key="1">
    <source>
        <dbReference type="EMBL" id="MDT3453551.1"/>
    </source>
</evidence>
<sequence length="159" mass="18231">MTIMQYKGFLGSAEISQEDKILFGKLLHINGLITYEAETFPDLESAFRESVDYYLNDCKERGIKPQKSCSGTFNIRTTSEKHQKLSFLATASNISLNSLMNEAVDLIIDKYSHELSKNLARTVFEFNWNHNESFRHQLTQWTFTSSQSSSSKTSIQELL</sequence>
<dbReference type="AlphaFoldDB" id="A0AAW8VAQ1"/>
<dbReference type="InterPro" id="IPR035069">
    <property type="entry name" value="TTHA1013/TTHA0281-like"/>
</dbReference>
<dbReference type="RefSeq" id="WP_016533477.1">
    <property type="nucleotide sequence ID" value="NZ_AP025519.1"/>
</dbReference>
<dbReference type="Pfam" id="PF05534">
    <property type="entry name" value="HicB"/>
    <property type="match status" value="1"/>
</dbReference>
<evidence type="ECO:0000313" key="2">
    <source>
        <dbReference type="Proteomes" id="UP001182304"/>
    </source>
</evidence>
<dbReference type="SUPFAM" id="SSF143100">
    <property type="entry name" value="TTHA1013/TTHA0281-like"/>
    <property type="match status" value="1"/>
</dbReference>
<dbReference type="Proteomes" id="UP001182304">
    <property type="component" value="Unassembled WGS sequence"/>
</dbReference>
<name>A0AAW8VAQ1_PASMD</name>
<proteinExistence type="predicted"/>
<dbReference type="EMBL" id="JANIEN010000037">
    <property type="protein sequence ID" value="MDT3453551.1"/>
    <property type="molecule type" value="Genomic_DNA"/>
</dbReference>
<dbReference type="InterPro" id="IPR008651">
    <property type="entry name" value="Uncharacterised_HicB"/>
</dbReference>
<comment type="caution">
    <text evidence="1">The sequence shown here is derived from an EMBL/GenBank/DDBJ whole genome shotgun (WGS) entry which is preliminary data.</text>
</comment>
<protein>
    <submittedName>
        <fullName evidence="1">Type II toxin-antitoxin system HicB family antitoxin</fullName>
    </submittedName>
</protein>
<reference evidence="1" key="1">
    <citation type="submission" date="2022-07" db="EMBL/GenBank/DDBJ databases">
        <title>Sequence of Pasteurella multocoda 17BRD-035.</title>
        <authorList>
            <person name="Roy Chowdhury P."/>
            <person name="Alhamami T."/>
            <person name="Trott D.J."/>
            <person name="Djordvevic S.P."/>
        </authorList>
    </citation>
    <scope>NUCLEOTIDE SEQUENCE</scope>
    <source>
        <strain evidence="1">17BRD-035</strain>
    </source>
</reference>
<organism evidence="1 2">
    <name type="scientific">Pasteurella multocida</name>
    <dbReference type="NCBI Taxonomy" id="747"/>
    <lineage>
        <taxon>Bacteria</taxon>
        <taxon>Pseudomonadati</taxon>
        <taxon>Pseudomonadota</taxon>
        <taxon>Gammaproteobacteria</taxon>
        <taxon>Pasteurellales</taxon>
        <taxon>Pasteurellaceae</taxon>
        <taxon>Pasteurella</taxon>
    </lineage>
</organism>
<gene>
    <name evidence="1" type="ORF">NQF69_12340</name>
</gene>